<name>A0A9W6BIS9_9CHLO</name>
<feature type="transmembrane region" description="Helical" evidence="1">
    <location>
        <begin position="72"/>
        <end position="100"/>
    </location>
</feature>
<dbReference type="AlphaFoldDB" id="A0A9W6BIS9"/>
<comment type="caution">
    <text evidence="2">The sequence shown here is derived from an EMBL/GenBank/DDBJ whole genome shotgun (WGS) entry which is preliminary data.</text>
</comment>
<reference evidence="2 3" key="1">
    <citation type="journal article" date="2023" name="Commun. Biol.">
        <title>Reorganization of the ancestral sex-determining regions during the evolution of trioecy in Pleodorina starrii.</title>
        <authorList>
            <person name="Takahashi K."/>
            <person name="Suzuki S."/>
            <person name="Kawai-Toyooka H."/>
            <person name="Yamamoto K."/>
            <person name="Hamaji T."/>
            <person name="Ootsuki R."/>
            <person name="Yamaguchi H."/>
            <person name="Kawachi M."/>
            <person name="Higashiyama T."/>
            <person name="Nozaki H."/>
        </authorList>
    </citation>
    <scope>NUCLEOTIDE SEQUENCE [LARGE SCALE GENOMIC DNA]</scope>
    <source>
        <strain evidence="2 3">NIES-4479</strain>
    </source>
</reference>
<evidence type="ECO:0000256" key="1">
    <source>
        <dbReference type="SAM" id="Phobius"/>
    </source>
</evidence>
<gene>
    <name evidence="2" type="primary">PLEST009058</name>
    <name evidence="2" type="ORF">PLESTB_000622000</name>
</gene>
<keyword evidence="1" id="KW-0472">Membrane</keyword>
<evidence type="ECO:0000313" key="2">
    <source>
        <dbReference type="EMBL" id="GLC52372.1"/>
    </source>
</evidence>
<feature type="transmembrane region" description="Helical" evidence="1">
    <location>
        <begin position="42"/>
        <end position="60"/>
    </location>
</feature>
<proteinExistence type="predicted"/>
<evidence type="ECO:0000313" key="3">
    <source>
        <dbReference type="Proteomes" id="UP001165080"/>
    </source>
</evidence>
<keyword evidence="3" id="KW-1185">Reference proteome</keyword>
<keyword evidence="1" id="KW-1133">Transmembrane helix</keyword>
<protein>
    <submittedName>
        <fullName evidence="2">Uncharacterized protein</fullName>
    </submittedName>
</protein>
<dbReference type="Proteomes" id="UP001165080">
    <property type="component" value="Unassembled WGS sequence"/>
</dbReference>
<sequence>MLQAVKDFQLQRIADFTALSAIAQQAWEDRQLPQLGSVPQSALYTAIGILVTAQLFMVLLTRSGRRAIFTTVDTVLAVLLVGILLAAILSLPIGAVYIGVRGSLMMARSLSDNFPALGLVLRPLLAALGQAAAGAAPVAAGSAAAGASPSPNS</sequence>
<keyword evidence="1" id="KW-0812">Transmembrane</keyword>
<dbReference type="EMBL" id="BRXU01000006">
    <property type="protein sequence ID" value="GLC52372.1"/>
    <property type="molecule type" value="Genomic_DNA"/>
</dbReference>
<accession>A0A9W6BIS9</accession>
<dbReference type="OrthoDB" id="540560at2759"/>
<organism evidence="2 3">
    <name type="scientific">Pleodorina starrii</name>
    <dbReference type="NCBI Taxonomy" id="330485"/>
    <lineage>
        <taxon>Eukaryota</taxon>
        <taxon>Viridiplantae</taxon>
        <taxon>Chlorophyta</taxon>
        <taxon>core chlorophytes</taxon>
        <taxon>Chlorophyceae</taxon>
        <taxon>CS clade</taxon>
        <taxon>Chlamydomonadales</taxon>
        <taxon>Volvocaceae</taxon>
        <taxon>Pleodorina</taxon>
    </lineage>
</organism>